<accession>A0A5B0GZ51</accession>
<dbReference type="SUPFAM" id="SSF48230">
    <property type="entry name" value="Chondroitin AC/alginate lyase"/>
    <property type="match status" value="1"/>
</dbReference>
<evidence type="ECO:0000313" key="2">
    <source>
        <dbReference type="Proteomes" id="UP000325273"/>
    </source>
</evidence>
<organism evidence="1 2">
    <name type="scientific">Paraburkholderia panacisoli</name>
    <dbReference type="NCBI Taxonomy" id="2603818"/>
    <lineage>
        <taxon>Bacteria</taxon>
        <taxon>Pseudomonadati</taxon>
        <taxon>Pseudomonadota</taxon>
        <taxon>Betaproteobacteria</taxon>
        <taxon>Burkholderiales</taxon>
        <taxon>Burkholderiaceae</taxon>
        <taxon>Paraburkholderia</taxon>
    </lineage>
</organism>
<dbReference type="AlphaFoldDB" id="A0A5B0GZ51"/>
<name>A0A5B0GZ51_9BURK</name>
<sequence length="653" mass="71666">MTQRLLRRKLHFRIANALLPLFGATLLSIIVPPQEANATPLATIAGPLRPIESPIPPCSDDAWRSPEVKLLLAPALRRAEINAKTEVPAWDSAAYAEFSRNGQRAVGEQMIRRRLEPLTTLVLAECMENKGRLVPAVEQVLDALSLQPSWTLPADDPDLANLHGHYSVDLNACETAHDAAWALRLMSPRLDPAVRTRLINALNERIFNPLRDTIERRRQGAPLGPHWWIEGKSNWNAVCVSGVVGAAYAMGREDINYWLAFGRDASRHYLESFNDDGYSDEGPSYWNYGFGAYLRLRETLQWAEPRGSDLLSAPKARAMAAYPAKISMPGDSVAPFGDAPNMARIDAVTKAHAEVAIGWTTPAKWAALAHPTSSGGRLNEALWRLWGHPAAAPGNSPLTFNESCSLFPTSEVAVFRPQNTDSPTGSLSVTLRTGGSKHHAHDDAGSYAIDIDGVIATGDPGSPVYTKDTFGPLRRKDPFVNSYGHPVPLVNGNIQLDATLHQARWAVKPCSPATAQVQEAAIDLTPVYDVSDLQMLRRDLSYDGQAGRFVVFTDRFNSKRPISFETAIVTRGTVTRTNDSLVIEQGSERLAVDIKATSPFDIKLDTFEDQPTNRATRIALRMRNPASNGCIAYRFRHPDDDKTPSAFGDCASK</sequence>
<dbReference type="Proteomes" id="UP000325273">
    <property type="component" value="Unassembled WGS sequence"/>
</dbReference>
<dbReference type="EMBL" id="VTUZ01000015">
    <property type="protein sequence ID" value="KAA1008227.1"/>
    <property type="molecule type" value="Genomic_DNA"/>
</dbReference>
<comment type="caution">
    <text evidence="1">The sequence shown here is derived from an EMBL/GenBank/DDBJ whole genome shotgun (WGS) entry which is preliminary data.</text>
</comment>
<proteinExistence type="predicted"/>
<dbReference type="Gene3D" id="2.70.98.70">
    <property type="match status" value="1"/>
</dbReference>
<dbReference type="InterPro" id="IPR008929">
    <property type="entry name" value="Chondroitin_lyas"/>
</dbReference>
<keyword evidence="2" id="KW-1185">Reference proteome</keyword>
<evidence type="ECO:0008006" key="3">
    <source>
        <dbReference type="Google" id="ProtNLM"/>
    </source>
</evidence>
<reference evidence="1 2" key="1">
    <citation type="submission" date="2019-08" db="EMBL/GenBank/DDBJ databases">
        <title>Paraburkholderia sp. DCY113.</title>
        <authorList>
            <person name="Kang J."/>
        </authorList>
    </citation>
    <scope>NUCLEOTIDE SEQUENCE [LARGE SCALE GENOMIC DNA]</scope>
    <source>
        <strain evidence="1 2">DCY113</strain>
    </source>
</reference>
<dbReference type="RefSeq" id="WP_149672154.1">
    <property type="nucleotide sequence ID" value="NZ_VTUZ01000015.1"/>
</dbReference>
<dbReference type="Gene3D" id="1.50.10.100">
    <property type="entry name" value="Chondroitin AC/alginate lyase"/>
    <property type="match status" value="1"/>
</dbReference>
<protein>
    <recommendedName>
        <fullName evidence="3">Heparinase II/III-like protein</fullName>
    </recommendedName>
</protein>
<evidence type="ECO:0000313" key="1">
    <source>
        <dbReference type="EMBL" id="KAA1008227.1"/>
    </source>
</evidence>
<gene>
    <name evidence="1" type="ORF">FVF58_23110</name>
</gene>